<feature type="coiled-coil region" evidence="1">
    <location>
        <begin position="702"/>
        <end position="759"/>
    </location>
</feature>
<proteinExistence type="predicted"/>
<protein>
    <submittedName>
        <fullName evidence="3">Uncharacterized protein</fullName>
    </submittedName>
</protein>
<keyword evidence="4" id="KW-1185">Reference proteome</keyword>
<feature type="signal peptide" evidence="2">
    <location>
        <begin position="1"/>
        <end position="27"/>
    </location>
</feature>
<keyword evidence="2" id="KW-0732">Signal</keyword>
<evidence type="ECO:0000256" key="1">
    <source>
        <dbReference type="SAM" id="Coils"/>
    </source>
</evidence>
<name>A0A151B3T4_9CLOT</name>
<organism evidence="3 4">
    <name type="scientific">Clostridium tepidiprofundi DSM 19306</name>
    <dbReference type="NCBI Taxonomy" id="1121338"/>
    <lineage>
        <taxon>Bacteria</taxon>
        <taxon>Bacillati</taxon>
        <taxon>Bacillota</taxon>
        <taxon>Clostridia</taxon>
        <taxon>Eubacteriales</taxon>
        <taxon>Clostridiaceae</taxon>
        <taxon>Clostridium</taxon>
    </lineage>
</organism>
<dbReference type="EMBL" id="LTBA01000016">
    <property type="protein sequence ID" value="KYH34450.1"/>
    <property type="molecule type" value="Genomic_DNA"/>
</dbReference>
<evidence type="ECO:0000313" key="4">
    <source>
        <dbReference type="Proteomes" id="UP000075531"/>
    </source>
</evidence>
<comment type="caution">
    <text evidence="3">The sequence shown here is derived from an EMBL/GenBank/DDBJ whole genome shotgun (WGS) entry which is preliminary data.</text>
</comment>
<evidence type="ECO:0000256" key="2">
    <source>
        <dbReference type="SAM" id="SignalP"/>
    </source>
</evidence>
<dbReference type="OrthoDB" id="9815841at2"/>
<feature type="chain" id="PRO_5007577951" evidence="2">
    <location>
        <begin position="28"/>
        <end position="974"/>
    </location>
</feature>
<dbReference type="Proteomes" id="UP000075531">
    <property type="component" value="Unassembled WGS sequence"/>
</dbReference>
<reference evidence="3 4" key="1">
    <citation type="submission" date="2016-02" db="EMBL/GenBank/DDBJ databases">
        <title>Genome sequence of Clostridium tepidiprofundi DSM 19306.</title>
        <authorList>
            <person name="Poehlein A."/>
            <person name="Daniel R."/>
        </authorList>
    </citation>
    <scope>NUCLEOTIDE SEQUENCE [LARGE SCALE GENOMIC DNA]</scope>
    <source>
        <strain evidence="3 4">DSM 19306</strain>
    </source>
</reference>
<gene>
    <name evidence="3" type="ORF">CLTEP_16020</name>
</gene>
<dbReference type="AlphaFoldDB" id="A0A151B3T4"/>
<dbReference type="STRING" id="1121338.CLTEP_16020"/>
<keyword evidence="1" id="KW-0175">Coiled coil</keyword>
<dbReference type="RefSeq" id="WP_066825092.1">
    <property type="nucleotide sequence ID" value="NZ_LTBA01000016.1"/>
</dbReference>
<sequence>MKNKCMSKRLASLVIVATMLGPNMVYASEIVQKDETVYVTLTENGKPEKTIVVDWLSSGEPNVDIIDKTNLKDIENVKGNEKYVKNEENIIWDHKSQDIFYRGTTNKELPISVSIKYFLNEKEISPEDLAGKSGKVKLKIKFDNKMKNIVQVGGKDTEIYTPMTVATVLNMPMDTFSNVVVSDGKIACDGKNQIISFIGFPGLQESLQLDSYDIEGFDDIDFPDEFEITADVKNFELGPIMMTVTPEIPDMDELKRSDDMDELRDALNDLKDADSKLVDGANELADGLDAAVEKLEESDDDLNEMDPKEEIRSLLTDEANVEIERKLIGDCFDFYDMDKRLLDILPDYVTDENIELYDRLKADLDDIDIDYILDDPYFRTLPDKFSDKNIDKARILLDDADEIKTLDLGRILPYTRLFGYGDVLRDLAQDATDLMGKIKRNSDKIDTLKAAMYSLDGIKDFFANSGITMNFSKLTPRQQGIMAKEVNDIVKAMIGFKEDELKSAIDDDKYTNESYEEDLTKIVAGAVDYQKKVIESNVTTASAITVIDEAILNTKALGGNVDKLMALRKGTNMLINYPQFVPEPQKKQIKGGIIKILERGEDTLKSAIKHGKLNSPVIVLTGYDDHGMPKGKVKNLKYKLKEQIITPVFDKMTSDENTMKITKELLHEVAKTDMTLRKKLGSDYMNEINESAEYFKDLIPEIERLQNHIEDNSKMIEDVQNLMDNDDDLDYLEDWTFKLIDMKKDIDKNEENIETMREMLKKYDDPKINYAIKRFHDIEADMDAIRPIVEKLNEQLSEPAMNKSLHDSPNMVAQLMDMKHDLEDNRKIMEIIKDALEEHNVELANKLLDALPDLKEGIYELQEGSKELADNMKKFDDRGIKKLKEKLTEKLDDADELMDRKDALVELSDNYNIFTELGENMSGKVKFVMKTDEIKIPEPKVVEKKIENNKDEKGGFVNWFKGLFNKVKSFFHKN</sequence>
<accession>A0A151B3T4</accession>
<dbReference type="PATRIC" id="fig|1121338.3.peg.1646"/>
<evidence type="ECO:0000313" key="3">
    <source>
        <dbReference type="EMBL" id="KYH34450.1"/>
    </source>
</evidence>